<evidence type="ECO:0000256" key="7">
    <source>
        <dbReference type="SAM" id="MobiDB-lite"/>
    </source>
</evidence>
<comment type="caution">
    <text evidence="9">The sequence shown here is derived from an EMBL/GenBank/DDBJ whole genome shotgun (WGS) entry which is preliminary data.</text>
</comment>
<evidence type="ECO:0000259" key="8">
    <source>
        <dbReference type="Pfam" id="PF00849"/>
    </source>
</evidence>
<proteinExistence type="inferred from homology"/>
<dbReference type="InterPro" id="IPR036986">
    <property type="entry name" value="S4_RNA-bd_sf"/>
</dbReference>
<dbReference type="Gene3D" id="3.10.290.10">
    <property type="entry name" value="RNA-binding S4 domain"/>
    <property type="match status" value="1"/>
</dbReference>
<dbReference type="EMBL" id="AENY02000002">
    <property type="protein sequence ID" value="EKP95122.1"/>
    <property type="molecule type" value="Genomic_DNA"/>
</dbReference>
<dbReference type="Pfam" id="PF00849">
    <property type="entry name" value="PseudoU_synth_2"/>
    <property type="match status" value="1"/>
</dbReference>
<evidence type="ECO:0000256" key="6">
    <source>
        <dbReference type="PROSITE-ProRule" id="PRU00182"/>
    </source>
</evidence>
<dbReference type="PROSITE" id="PS50889">
    <property type="entry name" value="S4"/>
    <property type="match status" value="1"/>
</dbReference>
<keyword evidence="6" id="KW-0694">RNA-binding</keyword>
<evidence type="ECO:0000256" key="3">
    <source>
        <dbReference type="ARBA" id="ARBA00023235"/>
    </source>
</evidence>
<evidence type="ECO:0000256" key="4">
    <source>
        <dbReference type="ARBA" id="ARBA00031870"/>
    </source>
</evidence>
<protein>
    <recommendedName>
        <fullName evidence="4">RNA pseudouridylate synthase</fullName>
    </recommendedName>
    <alternativeName>
        <fullName evidence="5">RNA-uridine isomerase</fullName>
    </alternativeName>
</protein>
<evidence type="ECO:0000256" key="5">
    <source>
        <dbReference type="ARBA" id="ARBA00033164"/>
    </source>
</evidence>
<dbReference type="CDD" id="cd00165">
    <property type="entry name" value="S4"/>
    <property type="match status" value="1"/>
</dbReference>
<reference evidence="9" key="2">
    <citation type="submission" date="2012-10" db="EMBL/GenBank/DDBJ databases">
        <title>Improved high-quality draft of Thermaerobacter subterraneus C21, DSM 13965.</title>
        <authorList>
            <consortium name="DOE Joint Genome Institute"/>
            <person name="Eisen J."/>
            <person name="Huntemann M."/>
            <person name="Wei C.-L."/>
            <person name="Han J."/>
            <person name="Detter J.C."/>
            <person name="Han C."/>
            <person name="Tapia R."/>
            <person name="Chen A."/>
            <person name="Kyrpides N."/>
            <person name="Mavromatis K."/>
            <person name="Markowitz V."/>
            <person name="Szeto E."/>
            <person name="Ivanova N."/>
            <person name="Mikhailova N."/>
            <person name="Ovchinnikova G."/>
            <person name="Pagani I."/>
            <person name="Pati A."/>
            <person name="Goodwin L."/>
            <person name="Nordberg H.P."/>
            <person name="Cantor M.N."/>
            <person name="Hua S.X."/>
            <person name="Woyke T."/>
            <person name="Eisen J."/>
            <person name="Klenk H.-P."/>
        </authorList>
    </citation>
    <scope>NUCLEOTIDE SEQUENCE [LARGE SCALE GENOMIC DNA]</scope>
    <source>
        <strain evidence="9">DSM 13965</strain>
    </source>
</reference>
<sequence>MGLRTRPDVRIEVVHRDGEWVWLARRRYVVTAADEGQRLHRLARRWLADVPLSAVFRMLRQGRITVNGRRVPRDTVLRAGDVVEAEVVDAPPHQAAPGAPPPSPAARPRSGPAGSSRAPRLPAPARHEPRVVYEDEHLLVVNKPAGLLTHGAGGFGAAREYTLLDWVRDELARRGTLPEGALYQPSPGHRLDRNTSGLVAFGKTRQGAARLADWMRSGAAVKEYLAIVRGRPPEGVLQHQLQRDRQRRVTRVLPVSVAQKQPAAPVEIGEAGLEKAPGAAEQARSATLHLTVVGASRGYTLCRIRLLTGRTHQIRAQLAAAGHPLAGDRKYGGPRVEGLDRPALHCHRLVLPGGVELVAPLPADLMRLCRRLGLPVPQGAPGRREP</sequence>
<dbReference type="InterPro" id="IPR006145">
    <property type="entry name" value="PsdUridine_synth_RsuA/RluA"/>
</dbReference>
<dbReference type="STRING" id="867903.ThesuDRAFT_00851"/>
<feature type="domain" description="Pseudouridine synthase RsuA/RluA-like" evidence="8">
    <location>
        <begin position="137"/>
        <end position="320"/>
    </location>
</feature>
<dbReference type="InterPro" id="IPR050188">
    <property type="entry name" value="RluA_PseudoU_synthase"/>
</dbReference>
<dbReference type="CDD" id="cd02869">
    <property type="entry name" value="PseudoU_synth_RluA_like"/>
    <property type="match status" value="1"/>
</dbReference>
<dbReference type="RefSeq" id="WP_006903126.1">
    <property type="nucleotide sequence ID" value="NZ_JH976535.1"/>
</dbReference>
<dbReference type="GO" id="GO:0001522">
    <property type="term" value="P:pseudouridine synthesis"/>
    <property type="evidence" value="ECO:0007669"/>
    <property type="project" value="InterPro"/>
</dbReference>
<gene>
    <name evidence="9" type="ORF">ThesuDRAFT_00851</name>
</gene>
<dbReference type="HOGENOM" id="CLU_016902_4_4_9"/>
<organism evidence="9 10">
    <name type="scientific">Thermaerobacter subterraneus DSM 13965</name>
    <dbReference type="NCBI Taxonomy" id="867903"/>
    <lineage>
        <taxon>Bacteria</taxon>
        <taxon>Bacillati</taxon>
        <taxon>Bacillota</taxon>
        <taxon>Clostridia</taxon>
        <taxon>Eubacteriales</taxon>
        <taxon>Clostridiales Family XVII. Incertae Sedis</taxon>
        <taxon>Thermaerobacter</taxon>
    </lineage>
</organism>
<dbReference type="PANTHER" id="PTHR21600">
    <property type="entry name" value="MITOCHONDRIAL RNA PSEUDOURIDINE SYNTHASE"/>
    <property type="match status" value="1"/>
</dbReference>
<evidence type="ECO:0000256" key="1">
    <source>
        <dbReference type="ARBA" id="ARBA00000073"/>
    </source>
</evidence>
<reference evidence="9" key="1">
    <citation type="submission" date="2010-10" db="EMBL/GenBank/DDBJ databases">
        <authorList>
            <consortium name="US DOE Joint Genome Institute (JGI-PGF)"/>
            <person name="Lucas S."/>
            <person name="Copeland A."/>
            <person name="Lapidus A."/>
            <person name="Bruce D."/>
            <person name="Goodwin L."/>
            <person name="Pitluck S."/>
            <person name="Kyrpides N."/>
            <person name="Mavromatis K."/>
            <person name="Detter J.C."/>
            <person name="Han C."/>
            <person name="Land M."/>
            <person name="Hauser L."/>
            <person name="Markowitz V."/>
            <person name="Cheng J.-F."/>
            <person name="Hugenholtz P."/>
            <person name="Woyke T."/>
            <person name="Wu D."/>
            <person name="Pukall R."/>
            <person name="Wahrenburg C."/>
            <person name="Brambilla E."/>
            <person name="Klenk H.-P."/>
            <person name="Eisen J.A."/>
        </authorList>
    </citation>
    <scope>NUCLEOTIDE SEQUENCE [LARGE SCALE GENOMIC DNA]</scope>
    <source>
        <strain evidence="9">DSM 13965</strain>
    </source>
</reference>
<keyword evidence="10" id="KW-1185">Reference proteome</keyword>
<dbReference type="SUPFAM" id="SSF55120">
    <property type="entry name" value="Pseudouridine synthase"/>
    <property type="match status" value="1"/>
</dbReference>
<comment type="catalytic activity">
    <reaction evidence="1">
        <text>a uridine in RNA = a pseudouridine in RNA</text>
        <dbReference type="Rhea" id="RHEA:48348"/>
        <dbReference type="Rhea" id="RHEA-COMP:12068"/>
        <dbReference type="Rhea" id="RHEA-COMP:12069"/>
        <dbReference type="ChEBI" id="CHEBI:65314"/>
        <dbReference type="ChEBI" id="CHEBI:65315"/>
    </reaction>
</comment>
<dbReference type="Gene3D" id="3.30.2350.10">
    <property type="entry name" value="Pseudouridine synthase"/>
    <property type="match status" value="1"/>
</dbReference>
<accession>K6PQB0</accession>
<dbReference type="AlphaFoldDB" id="K6PQB0"/>
<evidence type="ECO:0000256" key="2">
    <source>
        <dbReference type="ARBA" id="ARBA00010876"/>
    </source>
</evidence>
<dbReference type="PANTHER" id="PTHR21600:SF83">
    <property type="entry name" value="PSEUDOURIDYLATE SYNTHASE RPUSD4, MITOCHONDRIAL"/>
    <property type="match status" value="1"/>
</dbReference>
<dbReference type="GO" id="GO:0140098">
    <property type="term" value="F:catalytic activity, acting on RNA"/>
    <property type="evidence" value="ECO:0007669"/>
    <property type="project" value="UniProtKB-ARBA"/>
</dbReference>
<dbReference type="GO" id="GO:0009982">
    <property type="term" value="F:pseudouridine synthase activity"/>
    <property type="evidence" value="ECO:0007669"/>
    <property type="project" value="InterPro"/>
</dbReference>
<dbReference type="GO" id="GO:0003723">
    <property type="term" value="F:RNA binding"/>
    <property type="evidence" value="ECO:0007669"/>
    <property type="project" value="UniProtKB-KW"/>
</dbReference>
<evidence type="ECO:0000313" key="10">
    <source>
        <dbReference type="Proteomes" id="UP000005710"/>
    </source>
</evidence>
<feature type="compositionally biased region" description="Low complexity" evidence="7">
    <location>
        <begin position="106"/>
        <end position="120"/>
    </location>
</feature>
<feature type="region of interest" description="Disordered" evidence="7">
    <location>
        <begin position="91"/>
        <end position="127"/>
    </location>
</feature>
<name>K6PQB0_9FIRM</name>
<keyword evidence="3" id="KW-0413">Isomerase</keyword>
<dbReference type="Proteomes" id="UP000005710">
    <property type="component" value="Unassembled WGS sequence"/>
</dbReference>
<dbReference type="InterPro" id="IPR020103">
    <property type="entry name" value="PsdUridine_synth_cat_dom_sf"/>
</dbReference>
<evidence type="ECO:0000313" key="9">
    <source>
        <dbReference type="EMBL" id="EKP95122.1"/>
    </source>
</evidence>
<dbReference type="eggNOG" id="COG0564">
    <property type="taxonomic scope" value="Bacteria"/>
</dbReference>
<comment type="similarity">
    <text evidence="2">Belongs to the pseudouridine synthase RluA family.</text>
</comment>
<dbReference type="GO" id="GO:0006396">
    <property type="term" value="P:RNA processing"/>
    <property type="evidence" value="ECO:0007669"/>
    <property type="project" value="UniProtKB-ARBA"/>
</dbReference>